<dbReference type="InterPro" id="IPR019557">
    <property type="entry name" value="AminoTfrase-like_pln_mobile"/>
</dbReference>
<dbReference type="AlphaFoldDB" id="A0AAE1T9X9"/>
<accession>A0AAE1T9X9</accession>
<dbReference type="Proteomes" id="UP001289374">
    <property type="component" value="Unassembled WGS sequence"/>
</dbReference>
<reference evidence="2" key="1">
    <citation type="submission" date="2020-06" db="EMBL/GenBank/DDBJ databases">
        <authorList>
            <person name="Li T."/>
            <person name="Hu X."/>
            <person name="Zhang T."/>
            <person name="Song X."/>
            <person name="Zhang H."/>
            <person name="Dai N."/>
            <person name="Sheng W."/>
            <person name="Hou X."/>
            <person name="Wei L."/>
        </authorList>
    </citation>
    <scope>NUCLEOTIDE SEQUENCE</scope>
    <source>
        <strain evidence="2">K16</strain>
        <tissue evidence="2">Leaf</tissue>
    </source>
</reference>
<dbReference type="PANTHER" id="PTHR46033:SF8">
    <property type="entry name" value="PROTEIN MAINTENANCE OF MERISTEMS-LIKE"/>
    <property type="match status" value="1"/>
</dbReference>
<reference evidence="2" key="2">
    <citation type="journal article" date="2024" name="Plant">
        <title>Genomic evolution and insights into agronomic trait innovations of Sesamum species.</title>
        <authorList>
            <person name="Miao H."/>
            <person name="Wang L."/>
            <person name="Qu L."/>
            <person name="Liu H."/>
            <person name="Sun Y."/>
            <person name="Le M."/>
            <person name="Wang Q."/>
            <person name="Wei S."/>
            <person name="Zheng Y."/>
            <person name="Lin W."/>
            <person name="Duan Y."/>
            <person name="Cao H."/>
            <person name="Xiong S."/>
            <person name="Wang X."/>
            <person name="Wei L."/>
            <person name="Li C."/>
            <person name="Ma Q."/>
            <person name="Ju M."/>
            <person name="Zhao R."/>
            <person name="Li G."/>
            <person name="Mu C."/>
            <person name="Tian Q."/>
            <person name="Mei H."/>
            <person name="Zhang T."/>
            <person name="Gao T."/>
            <person name="Zhang H."/>
        </authorList>
    </citation>
    <scope>NUCLEOTIDE SEQUENCE</scope>
    <source>
        <strain evidence="2">K16</strain>
    </source>
</reference>
<keyword evidence="3" id="KW-1185">Reference proteome</keyword>
<protein>
    <submittedName>
        <fullName evidence="2">Protein MAINTENANCE OF MERISTEMS</fullName>
    </submittedName>
</protein>
<name>A0AAE1T9X9_9LAMI</name>
<comment type="caution">
    <text evidence="2">The sequence shown here is derived from an EMBL/GenBank/DDBJ whole genome shotgun (WGS) entry which is preliminary data.</text>
</comment>
<evidence type="ECO:0000259" key="1">
    <source>
        <dbReference type="Pfam" id="PF10536"/>
    </source>
</evidence>
<proteinExistence type="predicted"/>
<dbReference type="PANTHER" id="PTHR46033">
    <property type="entry name" value="PROTEIN MAIN-LIKE 2"/>
    <property type="match status" value="1"/>
</dbReference>
<feature type="domain" description="Aminotransferase-like plant mobile" evidence="1">
    <location>
        <begin position="289"/>
        <end position="490"/>
    </location>
</feature>
<evidence type="ECO:0000313" key="3">
    <source>
        <dbReference type="Proteomes" id="UP001289374"/>
    </source>
</evidence>
<evidence type="ECO:0000313" key="2">
    <source>
        <dbReference type="EMBL" id="KAK4384372.1"/>
    </source>
</evidence>
<gene>
    <name evidence="2" type="ORF">Sango_3067300</name>
</gene>
<dbReference type="EMBL" id="JACGWL010000168">
    <property type="protein sequence ID" value="KAK4384372.1"/>
    <property type="molecule type" value="Genomic_DNA"/>
</dbReference>
<dbReference type="InterPro" id="IPR044824">
    <property type="entry name" value="MAIN-like"/>
</dbReference>
<dbReference type="GO" id="GO:0010073">
    <property type="term" value="P:meristem maintenance"/>
    <property type="evidence" value="ECO:0007669"/>
    <property type="project" value="InterPro"/>
</dbReference>
<dbReference type="Pfam" id="PF10536">
    <property type="entry name" value="PMD"/>
    <property type="match status" value="1"/>
</dbReference>
<organism evidence="2 3">
    <name type="scientific">Sesamum angolense</name>
    <dbReference type="NCBI Taxonomy" id="2727404"/>
    <lineage>
        <taxon>Eukaryota</taxon>
        <taxon>Viridiplantae</taxon>
        <taxon>Streptophyta</taxon>
        <taxon>Embryophyta</taxon>
        <taxon>Tracheophyta</taxon>
        <taxon>Spermatophyta</taxon>
        <taxon>Magnoliopsida</taxon>
        <taxon>eudicotyledons</taxon>
        <taxon>Gunneridae</taxon>
        <taxon>Pentapetalae</taxon>
        <taxon>asterids</taxon>
        <taxon>lamiids</taxon>
        <taxon>Lamiales</taxon>
        <taxon>Pedaliaceae</taxon>
        <taxon>Sesamum</taxon>
    </lineage>
</organism>
<sequence length="517" mass="57599">MKGNMVMQPACKVFDKRPARKESTVLEIGECSKTAEEHHRYAPVDLDNNFQTAAENEIAHSSNYAVTTNIEICRRDGENVGVGMVNVENDVVVHANLTNFDAEKEDELYVVHEKETETLILDSIVYVETVEKETSKDVNVEATFEENIVKPIDSVGTLIIRPNNFVCDLMRGKKRIKVDSVFRLLQTLKQVGVVIKGIKEDVEEAIKRNRLAVSSTILFQKCVLLYDPVRQLYLKPLDTGEQSRQLANRDPSIPHFYSIVKIGTHMASDEILDGDIDEVLQAKRADGNMGLPIDGEPVSGTDLERTSVQWQEYCMQYIGFAPEDGALKGSRLQVKAIIEHISHVHITPDTPHLTVVQYARAVALLLLGGTMCPDSSGNLVSLLYLAKLEDIVAARNYSWGSAVLAFLYRELCNASEKGKAVIDLGLVTHHSTLSGLGAPRVHMGPHQIDNNRVLPGAPYGAMWNCEHTFTRTVRTTVRVIRDILDEMQYDQPYDMESNVIMAYAGILTPSCGDQYVP</sequence>